<dbReference type="Gene3D" id="3.40.190.10">
    <property type="entry name" value="Periplasmic binding protein-like II"/>
    <property type="match status" value="2"/>
</dbReference>
<reference evidence="7" key="1">
    <citation type="submission" date="2016-10" db="EMBL/GenBank/DDBJ databases">
        <authorList>
            <person name="Varghese N."/>
            <person name="Submissions S."/>
        </authorList>
    </citation>
    <scope>NUCLEOTIDE SEQUENCE [LARGE SCALE GENOMIC DNA]</scope>
    <source>
        <strain evidence="7">CECT 8338</strain>
    </source>
</reference>
<dbReference type="Proteomes" id="UP000243924">
    <property type="component" value="Chromosome I"/>
</dbReference>
<dbReference type="PANTHER" id="PTHR30024:SF47">
    <property type="entry name" value="TAURINE-BINDING PERIPLASMIC PROTEIN"/>
    <property type="match status" value="1"/>
</dbReference>
<evidence type="ECO:0000256" key="2">
    <source>
        <dbReference type="ARBA" id="ARBA00010742"/>
    </source>
</evidence>
<evidence type="ECO:0000256" key="3">
    <source>
        <dbReference type="ARBA" id="ARBA00022729"/>
    </source>
</evidence>
<dbReference type="GO" id="GO:0042597">
    <property type="term" value="C:periplasmic space"/>
    <property type="evidence" value="ECO:0007669"/>
    <property type="project" value="UniProtKB-SubCell"/>
</dbReference>
<feature type="domain" description="SsuA/THI5-like" evidence="5">
    <location>
        <begin position="71"/>
        <end position="246"/>
    </location>
</feature>
<dbReference type="SUPFAM" id="SSF53850">
    <property type="entry name" value="Periplasmic binding protein-like II"/>
    <property type="match status" value="1"/>
</dbReference>
<name>A0A1H2H4M7_9GAMM</name>
<comment type="subcellular location">
    <subcellularLocation>
        <location evidence="1">Periplasm</location>
    </subcellularLocation>
</comment>
<evidence type="ECO:0000313" key="7">
    <source>
        <dbReference type="Proteomes" id="UP000243924"/>
    </source>
</evidence>
<dbReference type="AlphaFoldDB" id="A0A1H2H4M7"/>
<dbReference type="InterPro" id="IPR017793">
    <property type="entry name" value="ABC_transptr_urea-assoc_sub-bd"/>
</dbReference>
<dbReference type="STRING" id="1434072.SAMN05216210_2768"/>
<dbReference type="InterPro" id="IPR015168">
    <property type="entry name" value="SsuA/THI5"/>
</dbReference>
<gene>
    <name evidence="6" type="ORF">SAMN05216210_2768</name>
</gene>
<feature type="signal peptide" evidence="4">
    <location>
        <begin position="1"/>
        <end position="35"/>
    </location>
</feature>
<organism evidence="6 7">
    <name type="scientific">Halopseudomonas salegens</name>
    <dbReference type="NCBI Taxonomy" id="1434072"/>
    <lineage>
        <taxon>Bacteria</taxon>
        <taxon>Pseudomonadati</taxon>
        <taxon>Pseudomonadota</taxon>
        <taxon>Gammaproteobacteria</taxon>
        <taxon>Pseudomonadales</taxon>
        <taxon>Pseudomonadaceae</taxon>
        <taxon>Halopseudomonas</taxon>
    </lineage>
</organism>
<protein>
    <submittedName>
        <fullName evidence="6">NitT/TauT family transport system substrate-binding protein</fullName>
    </submittedName>
</protein>
<dbReference type="Pfam" id="PF09084">
    <property type="entry name" value="NMT1"/>
    <property type="match status" value="1"/>
</dbReference>
<accession>A0A1H2H4M7</accession>
<evidence type="ECO:0000259" key="5">
    <source>
        <dbReference type="Pfam" id="PF09084"/>
    </source>
</evidence>
<keyword evidence="7" id="KW-1185">Reference proteome</keyword>
<feature type="chain" id="PRO_5009275429" evidence="4">
    <location>
        <begin position="36"/>
        <end position="365"/>
    </location>
</feature>
<dbReference type="NCBIfam" id="TIGR03427">
    <property type="entry name" value="ABC_peri_uca"/>
    <property type="match status" value="1"/>
</dbReference>
<evidence type="ECO:0000313" key="6">
    <source>
        <dbReference type="EMBL" id="SDU26786.1"/>
    </source>
</evidence>
<evidence type="ECO:0000256" key="1">
    <source>
        <dbReference type="ARBA" id="ARBA00004418"/>
    </source>
</evidence>
<evidence type="ECO:0000256" key="4">
    <source>
        <dbReference type="SAM" id="SignalP"/>
    </source>
</evidence>
<keyword evidence="3 4" id="KW-0732">Signal</keyword>
<comment type="similarity">
    <text evidence="2">Belongs to the bacterial solute-binding protein SsuA/TauA family.</text>
</comment>
<dbReference type="PANTHER" id="PTHR30024">
    <property type="entry name" value="ALIPHATIC SULFONATES-BINDING PROTEIN-RELATED"/>
    <property type="match status" value="1"/>
</dbReference>
<proteinExistence type="inferred from homology"/>
<dbReference type="EMBL" id="LT629787">
    <property type="protein sequence ID" value="SDU26786.1"/>
    <property type="molecule type" value="Genomic_DNA"/>
</dbReference>
<sequence>MKKSTRFTQRCKQMLTGSLLTIAASTMILPAAATAEERDSFRLAWSIYAGWMPWQYIDESGIMEKWADKYDIDVEIVQINDYIESINQYTAGQFDGVVATSMDALSIPAAGGVDTTALIVGDYSNGNDGLVMKDSDDIADLKGQSINLVELSVSHYLLAQALDSVGLSERDVTVVNTGDADIVAAFNTDGVRNVAAWNPQLTDVMSVPGANLVFDSSHIPGHIKDLTIVNTETLAANPALGKALTGAWFELMAIMGTDTEEGAEIRAFLGEASGTDQAGYEMQLDGMKMFWEPADAVSFISSKEAVTAMEDVRQFSFERGLLGDGAPSADFVGISFPGDVILGDSANIKLRFDPSYMQMAADGEL</sequence>